<evidence type="ECO:0000256" key="1">
    <source>
        <dbReference type="ARBA" id="ARBA00022729"/>
    </source>
</evidence>
<gene>
    <name evidence="3" type="primary">LOC110795203</name>
</gene>
<dbReference type="Pfam" id="PF13343">
    <property type="entry name" value="SBP_bac_6"/>
    <property type="match status" value="1"/>
</dbReference>
<reference evidence="2" key="1">
    <citation type="journal article" date="2021" name="Nat. Commun.">
        <title>Genomic analyses provide insights into spinach domestication and the genetic basis of agronomic traits.</title>
        <authorList>
            <person name="Cai X."/>
            <person name="Sun X."/>
            <person name="Xu C."/>
            <person name="Sun H."/>
            <person name="Wang X."/>
            <person name="Ge C."/>
            <person name="Zhang Z."/>
            <person name="Wang Q."/>
            <person name="Fei Z."/>
            <person name="Jiao C."/>
            <person name="Wang Q."/>
        </authorList>
    </citation>
    <scope>NUCLEOTIDE SEQUENCE [LARGE SCALE GENOMIC DNA]</scope>
    <source>
        <strain evidence="2">cv. Varoflay</strain>
    </source>
</reference>
<dbReference type="RefSeq" id="XP_021855883.2">
    <property type="nucleotide sequence ID" value="XM_022000191.2"/>
</dbReference>
<protein>
    <submittedName>
        <fullName evidence="3">Uncharacterized protein isoform X3</fullName>
    </submittedName>
</protein>
<dbReference type="AlphaFoldDB" id="A0A9R0IUK8"/>
<dbReference type="GeneID" id="110795203"/>
<dbReference type="Gene3D" id="3.40.190.10">
    <property type="entry name" value="Periplasmic binding protein-like II"/>
    <property type="match status" value="1"/>
</dbReference>
<dbReference type="PANTHER" id="PTHR30222">
    <property type="entry name" value="SPERMIDINE/PUTRESCINE-BINDING PERIPLASMIC PROTEIN"/>
    <property type="match status" value="1"/>
</dbReference>
<dbReference type="Proteomes" id="UP000813463">
    <property type="component" value="Chromosome 6"/>
</dbReference>
<evidence type="ECO:0000313" key="2">
    <source>
        <dbReference type="Proteomes" id="UP000813463"/>
    </source>
</evidence>
<keyword evidence="1" id="KW-0732">Signal</keyword>
<reference evidence="3" key="2">
    <citation type="submission" date="2025-08" db="UniProtKB">
        <authorList>
            <consortium name="RefSeq"/>
        </authorList>
    </citation>
    <scope>IDENTIFICATION</scope>
    <source>
        <tissue evidence="3">Leaf</tissue>
    </source>
</reference>
<dbReference type="SUPFAM" id="SSF53850">
    <property type="entry name" value="Periplasmic binding protein-like II"/>
    <property type="match status" value="1"/>
</dbReference>
<evidence type="ECO:0000313" key="3">
    <source>
        <dbReference type="RefSeq" id="XP_021855883.2"/>
    </source>
</evidence>
<name>A0A9R0IUK8_SPIOL</name>
<accession>A0A9R0IUK8</accession>
<proteinExistence type="predicted"/>
<dbReference type="CDD" id="cd13661">
    <property type="entry name" value="PBP2_PotD_PotF_like_1"/>
    <property type="match status" value="1"/>
</dbReference>
<sequence>MALLPNGFDKLLPISSRMNLIEPPLNCVFPVSTCLRPVIAFRHSSVSFSRVKASSSRRRLDVHSSVSPASENRPWIEFPRAFIKASASSLILVALGIFTFSFSNKVNTRYALAAVDPAGRPTVQEESIDEGRDVQNVDDKQWVEEFENWKSKTYALTVPLRVVALQGSVPPAWIKDFILSQGKRLKLSVQFRGTLEDVFSELSRSLRKVDTSPKSAVTADLISVGDSWLDLMISKSIIEPVQMAEDHDWFKGLAVKWKDWKDLWRPELAGRISMVDSPREVIGAVLKYMGASYNTSDISKEIPGGITAVQQNLALLAKQVLLFDSGNYLKAFSIGDAWVAVGWSSDIIPAARRMSNVAVIAPESGASLWADLWVCFFNAVPATTRCPPMEKSGGRIRGPSPLIHQWLDFCLQPARELPFKQGVFPGALPSALVNVPSEVIPKGAPKLVTNLISGIPPPEILSKCEFLEPLSEVALSDYERLISSMKKTDHGLLQQIFGSVFHATRMKLLSFEKRNT</sequence>
<keyword evidence="2" id="KW-1185">Reference proteome</keyword>
<organism evidence="2 3">
    <name type="scientific">Spinacia oleracea</name>
    <name type="common">Spinach</name>
    <dbReference type="NCBI Taxonomy" id="3562"/>
    <lineage>
        <taxon>Eukaryota</taxon>
        <taxon>Viridiplantae</taxon>
        <taxon>Streptophyta</taxon>
        <taxon>Embryophyta</taxon>
        <taxon>Tracheophyta</taxon>
        <taxon>Spermatophyta</taxon>
        <taxon>Magnoliopsida</taxon>
        <taxon>eudicotyledons</taxon>
        <taxon>Gunneridae</taxon>
        <taxon>Pentapetalae</taxon>
        <taxon>Caryophyllales</taxon>
        <taxon>Chenopodiaceae</taxon>
        <taxon>Chenopodioideae</taxon>
        <taxon>Anserineae</taxon>
        <taxon>Spinacia</taxon>
    </lineage>
</organism>
<dbReference type="PANTHER" id="PTHR30222:SF17">
    <property type="entry name" value="SPERMIDINE_PUTRESCINE-BINDING PERIPLASMIC PROTEIN"/>
    <property type="match status" value="1"/>
</dbReference>